<dbReference type="EMBL" id="CM046118">
    <property type="protein sequence ID" value="KAI8438507.1"/>
    <property type="molecule type" value="Genomic_DNA"/>
</dbReference>
<feature type="non-terminal residue" evidence="1">
    <location>
        <position position="1"/>
    </location>
</feature>
<evidence type="ECO:0000313" key="2">
    <source>
        <dbReference type="Proteomes" id="UP001064048"/>
    </source>
</evidence>
<keyword evidence="2" id="KW-1185">Reference proteome</keyword>
<proteinExistence type="predicted"/>
<comment type="caution">
    <text evidence="1">The sequence shown here is derived from an EMBL/GenBank/DDBJ whole genome shotgun (WGS) entry which is preliminary data.</text>
</comment>
<reference evidence="1 2" key="1">
    <citation type="journal article" date="2022" name="Genome Biol. Evol.">
        <title>The Spruce Budworm Genome: Reconstructing the Evolutionary History of Antifreeze Proteins.</title>
        <authorList>
            <person name="Beliveau C."/>
            <person name="Gagne P."/>
            <person name="Picq S."/>
            <person name="Vernygora O."/>
            <person name="Keeling C.I."/>
            <person name="Pinkney K."/>
            <person name="Doucet D."/>
            <person name="Wen F."/>
            <person name="Johnston J.S."/>
            <person name="Maaroufi H."/>
            <person name="Boyle B."/>
            <person name="Laroche J."/>
            <person name="Dewar K."/>
            <person name="Juretic N."/>
            <person name="Blackburn G."/>
            <person name="Nisole A."/>
            <person name="Brunet B."/>
            <person name="Brandao M."/>
            <person name="Lumley L."/>
            <person name="Duan J."/>
            <person name="Quan G."/>
            <person name="Lucarotti C.J."/>
            <person name="Roe A.D."/>
            <person name="Sperling F.A.H."/>
            <person name="Levesque R.C."/>
            <person name="Cusson M."/>
        </authorList>
    </citation>
    <scope>NUCLEOTIDE SEQUENCE [LARGE SCALE GENOMIC DNA]</scope>
    <source>
        <strain evidence="1">Glfc:IPQL:Cfum</strain>
    </source>
</reference>
<dbReference type="Proteomes" id="UP001064048">
    <property type="component" value="Chromosome 18"/>
</dbReference>
<accession>A0ACC0KQG3</accession>
<sequence length="436" mass="49270">QSVVMLMFREEKSPEDEIKAWQFWHGRQHSVKQRILDAESVWWSREQRQGRHLTPVRGRVKAQGAAGVARARGSQRTARLHNAVSDYLHIFLYRVSSASERLRLHDTKNSIGLAGCIDEVAHNAIAVYWNPLESAAKINIAVQCLSTDFSSQKGVKGLPLHIQIDTFEDPRDTQVYHRGYCQIKVFCDKGAERKTRDEERRAAKRKMSATNRKKLDEIYHPVTERSEFYTMADLAKPPVLFSPAEDIDKLAGMDIQGFYGHDEAALAEAHLKGASPFLLHAAKPQAPALKFHNHFPPDAPAYRSEVGSLSPYGDRKDTLELEGVLGKRARAGTPPLSERVMLYVRQDTDDVYTPLHVAPPTTQGLLHAIENKYKISSTAINNLYRKNKKGITAKIDDEMIAYYCNEDLFLLEVRPAGASEDEPLYDITFVELPLDH</sequence>
<organism evidence="1 2">
    <name type="scientific">Choristoneura fumiferana</name>
    <name type="common">Spruce budworm moth</name>
    <name type="synonym">Archips fumiferana</name>
    <dbReference type="NCBI Taxonomy" id="7141"/>
    <lineage>
        <taxon>Eukaryota</taxon>
        <taxon>Metazoa</taxon>
        <taxon>Ecdysozoa</taxon>
        <taxon>Arthropoda</taxon>
        <taxon>Hexapoda</taxon>
        <taxon>Insecta</taxon>
        <taxon>Pterygota</taxon>
        <taxon>Neoptera</taxon>
        <taxon>Endopterygota</taxon>
        <taxon>Lepidoptera</taxon>
        <taxon>Glossata</taxon>
        <taxon>Ditrysia</taxon>
        <taxon>Tortricoidea</taxon>
        <taxon>Tortricidae</taxon>
        <taxon>Tortricinae</taxon>
        <taxon>Choristoneura</taxon>
    </lineage>
</organism>
<gene>
    <name evidence="1" type="ORF">MSG28_010990</name>
</gene>
<protein>
    <submittedName>
        <fullName evidence="1">Uncharacterized protein</fullName>
    </submittedName>
</protein>
<name>A0ACC0KQG3_CHOFU</name>
<evidence type="ECO:0000313" key="1">
    <source>
        <dbReference type="EMBL" id="KAI8438507.1"/>
    </source>
</evidence>